<name>A0A422Q6Z4_9TRYP</name>
<dbReference type="Proteomes" id="UP000284403">
    <property type="component" value="Unassembled WGS sequence"/>
</dbReference>
<dbReference type="GeneID" id="40315596"/>
<dbReference type="PANTHER" id="PTHR30231:SF4">
    <property type="entry name" value="PROTEIN NEN2"/>
    <property type="match status" value="1"/>
</dbReference>
<gene>
    <name evidence="4" type="ORF">Tco025E_01985</name>
</gene>
<sequence length="157" mass="16879">MLRDAPPLADVLADFAAFLAQLDGSLRPTLPGDDGRHRSRSDNAAATTCCTTASAACGTLALPPVIAHNANFDASFLQRAGAAVGWRVVWDKDSPLTCTQAMFRALYPHQAADLTRSCQFCGIDASGRDNRHDALHDAQLCGRLFLRLADAWPSRRA</sequence>
<dbReference type="EMBL" id="MKKU01000074">
    <property type="protein sequence ID" value="RNF25745.1"/>
    <property type="molecule type" value="Genomic_DNA"/>
</dbReference>
<protein>
    <submittedName>
        <fullName evidence="4">Exonuclease</fullName>
    </submittedName>
</protein>
<evidence type="ECO:0000256" key="3">
    <source>
        <dbReference type="ARBA" id="ARBA00022839"/>
    </source>
</evidence>
<dbReference type="InterPro" id="IPR036397">
    <property type="entry name" value="RNaseH_sf"/>
</dbReference>
<dbReference type="PANTHER" id="PTHR30231">
    <property type="entry name" value="DNA POLYMERASE III SUBUNIT EPSILON"/>
    <property type="match status" value="1"/>
</dbReference>
<keyword evidence="5" id="KW-1185">Reference proteome</keyword>
<proteinExistence type="predicted"/>
<evidence type="ECO:0000313" key="4">
    <source>
        <dbReference type="EMBL" id="RNF25745.1"/>
    </source>
</evidence>
<evidence type="ECO:0000256" key="2">
    <source>
        <dbReference type="ARBA" id="ARBA00022801"/>
    </source>
</evidence>
<dbReference type="GO" id="GO:0003676">
    <property type="term" value="F:nucleic acid binding"/>
    <property type="evidence" value="ECO:0007669"/>
    <property type="project" value="InterPro"/>
</dbReference>
<evidence type="ECO:0000313" key="5">
    <source>
        <dbReference type="Proteomes" id="UP000284403"/>
    </source>
</evidence>
<dbReference type="OrthoDB" id="242056at2759"/>
<evidence type="ECO:0000256" key="1">
    <source>
        <dbReference type="ARBA" id="ARBA00022722"/>
    </source>
</evidence>
<dbReference type="Gene3D" id="3.30.420.10">
    <property type="entry name" value="Ribonuclease H-like superfamily/Ribonuclease H"/>
    <property type="match status" value="1"/>
</dbReference>
<organism evidence="4 5">
    <name type="scientific">Trypanosoma conorhini</name>
    <dbReference type="NCBI Taxonomy" id="83891"/>
    <lineage>
        <taxon>Eukaryota</taxon>
        <taxon>Discoba</taxon>
        <taxon>Euglenozoa</taxon>
        <taxon>Kinetoplastea</taxon>
        <taxon>Metakinetoplastina</taxon>
        <taxon>Trypanosomatida</taxon>
        <taxon>Trypanosomatidae</taxon>
        <taxon>Trypanosoma</taxon>
    </lineage>
</organism>
<reference evidence="4 5" key="1">
    <citation type="journal article" date="2018" name="BMC Genomics">
        <title>Genomic comparison of Trypanosoma conorhini and Trypanosoma rangeli to Trypanosoma cruzi strains of high and low virulence.</title>
        <authorList>
            <person name="Bradwell K.R."/>
            <person name="Koparde V.N."/>
            <person name="Matveyev A.V."/>
            <person name="Serrano M.G."/>
            <person name="Alves J.M."/>
            <person name="Parikh H."/>
            <person name="Huang B."/>
            <person name="Lee V."/>
            <person name="Espinosa-Alvarez O."/>
            <person name="Ortiz P.A."/>
            <person name="Costa-Martins A.G."/>
            <person name="Teixeira M.M."/>
            <person name="Buck G.A."/>
        </authorList>
    </citation>
    <scope>NUCLEOTIDE SEQUENCE [LARGE SCALE GENOMIC DNA]</scope>
    <source>
        <strain evidence="4 5">025E</strain>
    </source>
</reference>
<comment type="caution">
    <text evidence="4">The sequence shown here is derived from an EMBL/GenBank/DDBJ whole genome shotgun (WGS) entry which is preliminary data.</text>
</comment>
<dbReference type="GO" id="GO:0008408">
    <property type="term" value="F:3'-5' exonuclease activity"/>
    <property type="evidence" value="ECO:0007669"/>
    <property type="project" value="TreeGrafter"/>
</dbReference>
<dbReference type="RefSeq" id="XP_029230951.1">
    <property type="nucleotide sequence ID" value="XM_029368921.1"/>
</dbReference>
<keyword evidence="2" id="KW-0378">Hydrolase</keyword>
<dbReference type="SUPFAM" id="SSF53098">
    <property type="entry name" value="Ribonuclease H-like"/>
    <property type="match status" value="1"/>
</dbReference>
<keyword evidence="3 4" id="KW-0269">Exonuclease</keyword>
<dbReference type="InterPro" id="IPR012337">
    <property type="entry name" value="RNaseH-like_sf"/>
</dbReference>
<keyword evidence="1" id="KW-0540">Nuclease</keyword>
<accession>A0A422Q6Z4</accession>
<dbReference type="AlphaFoldDB" id="A0A422Q6Z4"/>
<dbReference type="CDD" id="cd06127">
    <property type="entry name" value="DEDDh"/>
    <property type="match status" value="1"/>
</dbReference>